<organism evidence="2 3">
    <name type="scientific">Crotalaria pallida</name>
    <name type="common">Smooth rattlebox</name>
    <name type="synonym">Crotalaria striata</name>
    <dbReference type="NCBI Taxonomy" id="3830"/>
    <lineage>
        <taxon>Eukaryota</taxon>
        <taxon>Viridiplantae</taxon>
        <taxon>Streptophyta</taxon>
        <taxon>Embryophyta</taxon>
        <taxon>Tracheophyta</taxon>
        <taxon>Spermatophyta</taxon>
        <taxon>Magnoliopsida</taxon>
        <taxon>eudicotyledons</taxon>
        <taxon>Gunneridae</taxon>
        <taxon>Pentapetalae</taxon>
        <taxon>rosids</taxon>
        <taxon>fabids</taxon>
        <taxon>Fabales</taxon>
        <taxon>Fabaceae</taxon>
        <taxon>Papilionoideae</taxon>
        <taxon>50 kb inversion clade</taxon>
        <taxon>genistoids sensu lato</taxon>
        <taxon>core genistoids</taxon>
        <taxon>Crotalarieae</taxon>
        <taxon>Crotalaria</taxon>
    </lineage>
</organism>
<dbReference type="AlphaFoldDB" id="A0AAN9IM12"/>
<name>A0AAN9IM12_CROPI</name>
<feature type="compositionally biased region" description="Acidic residues" evidence="1">
    <location>
        <begin position="169"/>
        <end position="185"/>
    </location>
</feature>
<keyword evidence="3" id="KW-1185">Reference proteome</keyword>
<dbReference type="Proteomes" id="UP001372338">
    <property type="component" value="Unassembled WGS sequence"/>
</dbReference>
<gene>
    <name evidence="2" type="ORF">RIF29_11344</name>
</gene>
<evidence type="ECO:0000313" key="2">
    <source>
        <dbReference type="EMBL" id="KAK7282506.1"/>
    </source>
</evidence>
<feature type="region of interest" description="Disordered" evidence="1">
    <location>
        <begin position="154"/>
        <end position="206"/>
    </location>
</feature>
<proteinExistence type="predicted"/>
<dbReference type="EMBL" id="JAYWIO010000002">
    <property type="protein sequence ID" value="KAK7282506.1"/>
    <property type="molecule type" value="Genomic_DNA"/>
</dbReference>
<accession>A0AAN9IM12</accession>
<evidence type="ECO:0000313" key="3">
    <source>
        <dbReference type="Proteomes" id="UP001372338"/>
    </source>
</evidence>
<protein>
    <submittedName>
        <fullName evidence="2">Uncharacterized protein</fullName>
    </submittedName>
</protein>
<sequence>MEVPAAPPNVIPSQTMLVPPVLNGRHVSRENQQKRWQGTKLVNLVTLLDLYPPLYPAHVPHSPPLHQIYHHHSRVEVTGLRPANATKNLRSDQNAAVKYLQKFAWQYSGAPIIEPPKLVVHNLSISSTTTRSESKWRSWMGVEMPVPAEVEVFDGGGDDGDGDGVSADADADGGGEQFSMDDLDDIVASCDGKKSPDPDSLGKSASSEKFRQLLDGVLVLNGLA</sequence>
<evidence type="ECO:0000256" key="1">
    <source>
        <dbReference type="SAM" id="MobiDB-lite"/>
    </source>
</evidence>
<comment type="caution">
    <text evidence="2">The sequence shown here is derived from an EMBL/GenBank/DDBJ whole genome shotgun (WGS) entry which is preliminary data.</text>
</comment>
<reference evidence="2 3" key="1">
    <citation type="submission" date="2024-01" db="EMBL/GenBank/DDBJ databases">
        <title>The genomes of 5 underutilized Papilionoideae crops provide insights into root nodulation and disease resistanc.</title>
        <authorList>
            <person name="Yuan L."/>
        </authorList>
    </citation>
    <scope>NUCLEOTIDE SEQUENCE [LARGE SCALE GENOMIC DNA]</scope>
    <source>
        <strain evidence="2">ZHUSHIDOU_FW_LH</strain>
        <tissue evidence="2">Leaf</tissue>
    </source>
</reference>